<sequence length="162" mass="17826">MPRFAKEDAASVIELNQLLALWCTELDMNGGADIASLCTEDCTYLVGGRVHQGHDAIRGFYAARNARVASLQKDGVRTQRHTISNFLYSFAAHDAATVRYTLVNYSREGPPPALDLVGPTIVADVTMEIRREADGEWRISLFDSIPIFIGNDPFLNASVVPK</sequence>
<accession>A0ABY7TJT4</accession>
<dbReference type="Gene3D" id="3.10.450.50">
    <property type="match status" value="1"/>
</dbReference>
<evidence type="ECO:0000313" key="3">
    <source>
        <dbReference type="Proteomes" id="UP001220395"/>
    </source>
</evidence>
<dbReference type="Pfam" id="PF13577">
    <property type="entry name" value="SnoaL_4"/>
    <property type="match status" value="1"/>
</dbReference>
<proteinExistence type="predicted"/>
<dbReference type="InterPro" id="IPR032710">
    <property type="entry name" value="NTF2-like_dom_sf"/>
</dbReference>
<dbReference type="SUPFAM" id="SSF54427">
    <property type="entry name" value="NTF2-like"/>
    <property type="match status" value="1"/>
</dbReference>
<gene>
    <name evidence="2" type="ORF">PQ455_18070</name>
</gene>
<reference evidence="2 3" key="1">
    <citation type="submission" date="2023-02" db="EMBL/GenBank/DDBJ databases">
        <title>Genome sequence of Sphingomonas naphthae.</title>
        <authorList>
            <person name="Kim S."/>
            <person name="Heo J."/>
            <person name="Kwon S.-W."/>
        </authorList>
    </citation>
    <scope>NUCLEOTIDE SEQUENCE [LARGE SCALE GENOMIC DNA]</scope>
    <source>
        <strain evidence="2 3">KACC 18716</strain>
    </source>
</reference>
<organism evidence="2 3">
    <name type="scientific">Sphingomonas naphthae</name>
    <dbReference type="NCBI Taxonomy" id="1813468"/>
    <lineage>
        <taxon>Bacteria</taxon>
        <taxon>Pseudomonadati</taxon>
        <taxon>Pseudomonadota</taxon>
        <taxon>Alphaproteobacteria</taxon>
        <taxon>Sphingomonadales</taxon>
        <taxon>Sphingomonadaceae</taxon>
        <taxon>Sphingomonas</taxon>
    </lineage>
</organism>
<feature type="domain" description="SnoaL-like" evidence="1">
    <location>
        <begin position="14"/>
        <end position="140"/>
    </location>
</feature>
<name>A0ABY7TJT4_9SPHN</name>
<dbReference type="Proteomes" id="UP001220395">
    <property type="component" value="Chromosome"/>
</dbReference>
<evidence type="ECO:0000259" key="1">
    <source>
        <dbReference type="Pfam" id="PF13577"/>
    </source>
</evidence>
<keyword evidence="3" id="KW-1185">Reference proteome</keyword>
<dbReference type="InterPro" id="IPR037401">
    <property type="entry name" value="SnoaL-like"/>
</dbReference>
<protein>
    <submittedName>
        <fullName evidence="2">Nuclear transport factor 2 family protein</fullName>
    </submittedName>
</protein>
<dbReference type="RefSeq" id="WP_273687742.1">
    <property type="nucleotide sequence ID" value="NZ_CP117411.1"/>
</dbReference>
<dbReference type="EMBL" id="CP117411">
    <property type="protein sequence ID" value="WCT73488.1"/>
    <property type="molecule type" value="Genomic_DNA"/>
</dbReference>
<evidence type="ECO:0000313" key="2">
    <source>
        <dbReference type="EMBL" id="WCT73488.1"/>
    </source>
</evidence>